<dbReference type="PANTHER" id="PTHR33204:SF39">
    <property type="entry name" value="TRANSCRIPTIONAL REGULATORY PROTEIN"/>
    <property type="match status" value="1"/>
</dbReference>
<protein>
    <submittedName>
        <fullName evidence="5">HxlR family transcriptional regulator</fullName>
    </submittedName>
</protein>
<dbReference type="InterPro" id="IPR036388">
    <property type="entry name" value="WH-like_DNA-bd_sf"/>
</dbReference>
<dbReference type="RefSeq" id="WP_107988978.1">
    <property type="nucleotide sequence ID" value="NZ_QAYG01000001.1"/>
</dbReference>
<comment type="caution">
    <text evidence="5">The sequence shown here is derived from an EMBL/GenBank/DDBJ whole genome shotgun (WGS) entry which is preliminary data.</text>
</comment>
<sequence length="139" mass="15756">MRDVTELDPICFSSDCPSRGLFDQIADKWSTMVLTVLSDKPHRFNLIRRRLEGVSQKALTQCLRKLERNGLITRRVISLSPVAVEYEITALGRTLQKPLRQLHQWTLDKLSDVNAAREAFDARQSDDGFSGVQLGKRSG</sequence>
<dbReference type="InterPro" id="IPR011991">
    <property type="entry name" value="ArsR-like_HTH"/>
</dbReference>
<dbReference type="GO" id="GO:0006355">
    <property type="term" value="P:regulation of DNA-templated transcription"/>
    <property type="evidence" value="ECO:0007669"/>
    <property type="project" value="UniProtKB-ARBA"/>
</dbReference>
<dbReference type="OrthoDB" id="9800350at2"/>
<reference evidence="5 6" key="1">
    <citation type="submission" date="2018-04" db="EMBL/GenBank/DDBJ databases">
        <title>Genomic Encyclopedia of Archaeal and Bacterial Type Strains, Phase II (KMG-II): from individual species to whole genera.</title>
        <authorList>
            <person name="Goeker M."/>
        </authorList>
    </citation>
    <scope>NUCLEOTIDE SEQUENCE [LARGE SCALE GENOMIC DNA]</scope>
    <source>
        <strain evidence="5 6">DSM 23382</strain>
    </source>
</reference>
<organism evidence="5 6">
    <name type="scientific">Breoghania corrubedonensis</name>
    <dbReference type="NCBI Taxonomy" id="665038"/>
    <lineage>
        <taxon>Bacteria</taxon>
        <taxon>Pseudomonadati</taxon>
        <taxon>Pseudomonadota</taxon>
        <taxon>Alphaproteobacteria</taxon>
        <taxon>Hyphomicrobiales</taxon>
        <taxon>Stappiaceae</taxon>
        <taxon>Breoghania</taxon>
    </lineage>
</organism>
<dbReference type="SUPFAM" id="SSF46785">
    <property type="entry name" value="Winged helix' DNA-binding domain"/>
    <property type="match status" value="1"/>
</dbReference>
<dbReference type="Pfam" id="PF01638">
    <property type="entry name" value="HxlR"/>
    <property type="match status" value="1"/>
</dbReference>
<evidence type="ECO:0000313" key="5">
    <source>
        <dbReference type="EMBL" id="PTW62014.1"/>
    </source>
</evidence>
<evidence type="ECO:0000256" key="1">
    <source>
        <dbReference type="ARBA" id="ARBA00023015"/>
    </source>
</evidence>
<gene>
    <name evidence="5" type="ORF">C8N35_10146</name>
</gene>
<feature type="domain" description="HTH hxlR-type" evidence="4">
    <location>
        <begin position="16"/>
        <end position="114"/>
    </location>
</feature>
<dbReference type="Proteomes" id="UP000244081">
    <property type="component" value="Unassembled WGS sequence"/>
</dbReference>
<dbReference type="InterPro" id="IPR036390">
    <property type="entry name" value="WH_DNA-bd_sf"/>
</dbReference>
<dbReference type="GO" id="GO:0003677">
    <property type="term" value="F:DNA binding"/>
    <property type="evidence" value="ECO:0007669"/>
    <property type="project" value="UniProtKB-KW"/>
</dbReference>
<keyword evidence="3" id="KW-0804">Transcription</keyword>
<evidence type="ECO:0000313" key="6">
    <source>
        <dbReference type="Proteomes" id="UP000244081"/>
    </source>
</evidence>
<dbReference type="Gene3D" id="1.10.10.10">
    <property type="entry name" value="Winged helix-like DNA-binding domain superfamily/Winged helix DNA-binding domain"/>
    <property type="match status" value="1"/>
</dbReference>
<proteinExistence type="predicted"/>
<name>A0A2T5VE40_9HYPH</name>
<dbReference type="AlphaFoldDB" id="A0A2T5VE40"/>
<keyword evidence="2" id="KW-0238">DNA-binding</keyword>
<dbReference type="CDD" id="cd00090">
    <property type="entry name" value="HTH_ARSR"/>
    <property type="match status" value="1"/>
</dbReference>
<evidence type="ECO:0000259" key="4">
    <source>
        <dbReference type="PROSITE" id="PS51118"/>
    </source>
</evidence>
<dbReference type="PROSITE" id="PS51118">
    <property type="entry name" value="HTH_HXLR"/>
    <property type="match status" value="1"/>
</dbReference>
<keyword evidence="1" id="KW-0805">Transcription regulation</keyword>
<dbReference type="PANTHER" id="PTHR33204">
    <property type="entry name" value="TRANSCRIPTIONAL REGULATOR, MARR FAMILY"/>
    <property type="match status" value="1"/>
</dbReference>
<evidence type="ECO:0000256" key="2">
    <source>
        <dbReference type="ARBA" id="ARBA00023125"/>
    </source>
</evidence>
<accession>A0A2T5VE40</accession>
<evidence type="ECO:0000256" key="3">
    <source>
        <dbReference type="ARBA" id="ARBA00023163"/>
    </source>
</evidence>
<dbReference type="InterPro" id="IPR002577">
    <property type="entry name" value="HTH_HxlR"/>
</dbReference>
<dbReference type="EMBL" id="QAYG01000001">
    <property type="protein sequence ID" value="PTW62014.1"/>
    <property type="molecule type" value="Genomic_DNA"/>
</dbReference>
<keyword evidence="6" id="KW-1185">Reference proteome</keyword>